<dbReference type="AlphaFoldDB" id="A0A1L8SJ88"/>
<name>A0A1L8SJ88_ENTCA</name>
<keyword evidence="1" id="KW-0472">Membrane</keyword>
<dbReference type="EMBL" id="QRMZ01000013">
    <property type="protein sequence ID" value="RHK06030.1"/>
    <property type="molecule type" value="Genomic_DNA"/>
</dbReference>
<dbReference type="OrthoDB" id="1902994at2"/>
<evidence type="ECO:0000313" key="2">
    <source>
        <dbReference type="EMBL" id="MDT2964986.1"/>
    </source>
</evidence>
<dbReference type="PANTHER" id="PTHR40078:SF1">
    <property type="entry name" value="INTEGRAL MEMBRANE PROTEIN"/>
    <property type="match status" value="1"/>
</dbReference>
<dbReference type="InterPro" id="IPR038750">
    <property type="entry name" value="YczE/YyaS-like"/>
</dbReference>
<reference evidence="2 8" key="3">
    <citation type="submission" date="2023-03" db="EMBL/GenBank/DDBJ databases">
        <authorList>
            <person name="Shen W."/>
            <person name="Cai J."/>
        </authorList>
    </citation>
    <scope>NUCLEOTIDE SEQUENCE</scope>
    <source>
        <strain evidence="3 8">B516</strain>
        <strain evidence="2">K72-2</strain>
    </source>
</reference>
<dbReference type="PANTHER" id="PTHR40078">
    <property type="entry name" value="INTEGRAL MEMBRANE PROTEIN-RELATED"/>
    <property type="match status" value="1"/>
</dbReference>
<dbReference type="Proteomes" id="UP000422837">
    <property type="component" value="Chromosome"/>
</dbReference>
<dbReference type="EMBL" id="JARQDV010000005">
    <property type="protein sequence ID" value="MDT2964986.1"/>
    <property type="molecule type" value="Genomic_DNA"/>
</dbReference>
<dbReference type="Proteomes" id="UP000286288">
    <property type="component" value="Unassembled WGS sequence"/>
</dbReference>
<feature type="transmembrane region" description="Helical" evidence="1">
    <location>
        <begin position="153"/>
        <end position="181"/>
    </location>
</feature>
<proteinExistence type="predicted"/>
<feature type="transmembrane region" description="Helical" evidence="1">
    <location>
        <begin position="7"/>
        <end position="27"/>
    </location>
</feature>
<dbReference type="RefSeq" id="WP_005225521.1">
    <property type="nucleotide sequence ID" value="NZ_BAAAXK010000016.1"/>
</dbReference>
<keyword evidence="1" id="KW-0812">Transmembrane</keyword>
<evidence type="ECO:0000313" key="5">
    <source>
        <dbReference type="EMBL" id="RHK06030.1"/>
    </source>
</evidence>
<evidence type="ECO:0000313" key="8">
    <source>
        <dbReference type="Proteomes" id="UP001253851"/>
    </source>
</evidence>
<dbReference type="Pfam" id="PF19700">
    <property type="entry name" value="DUF6198"/>
    <property type="match status" value="1"/>
</dbReference>
<feature type="transmembrane region" description="Helical" evidence="1">
    <location>
        <begin position="103"/>
        <end position="124"/>
    </location>
</feature>
<evidence type="ECO:0000313" key="6">
    <source>
        <dbReference type="Proteomes" id="UP000286288"/>
    </source>
</evidence>
<evidence type="ECO:0000313" key="3">
    <source>
        <dbReference type="EMBL" id="MDT2981259.1"/>
    </source>
</evidence>
<organism evidence="5 6">
    <name type="scientific">Enterococcus casseliflavus</name>
    <name type="common">Enterococcus flavescens</name>
    <dbReference type="NCBI Taxonomy" id="37734"/>
    <lineage>
        <taxon>Bacteria</taxon>
        <taxon>Bacillati</taxon>
        <taxon>Bacillota</taxon>
        <taxon>Bacilli</taxon>
        <taxon>Lactobacillales</taxon>
        <taxon>Enterococcaceae</taxon>
        <taxon>Enterococcus</taxon>
    </lineage>
</organism>
<accession>A0A1L8SJ88</accession>
<dbReference type="Proteomes" id="UP001268896">
    <property type="component" value="Unassembled WGS sequence"/>
</dbReference>
<sequence length="199" mass="21188">MKETKKFAQVLIGTGLIALAISLLITAHQGYDTISTFLLGILNFVDVPFWIASLCFNIIVLLIVAVFDRAELGIGSFINGIGLGLLIGIFEPVMDKVSIHLPFYPWIAIFAAPILFGIGAGIYVSSNKGSAALEALTALIYKRSKLTQKTIRIGLDAAMVLIGFALGASVGLGTLLCIVFIGPIFEATMKTIAARKKNA</sequence>
<reference evidence="5 6" key="1">
    <citation type="submission" date="2018-08" db="EMBL/GenBank/DDBJ databases">
        <title>A genome reference for cultivated species of the human gut microbiota.</title>
        <authorList>
            <person name="Zou Y."/>
            <person name="Xue W."/>
            <person name="Luo G."/>
        </authorList>
    </citation>
    <scope>NUCLEOTIDE SEQUENCE [LARGE SCALE GENOMIC DNA]</scope>
    <source>
        <strain evidence="5 6">AF48-16</strain>
    </source>
</reference>
<evidence type="ECO:0000313" key="7">
    <source>
        <dbReference type="Proteomes" id="UP000422837"/>
    </source>
</evidence>
<dbReference type="EMBL" id="JARQDZ010000001">
    <property type="protein sequence ID" value="MDT2981259.1"/>
    <property type="molecule type" value="Genomic_DNA"/>
</dbReference>
<feature type="transmembrane region" description="Helical" evidence="1">
    <location>
        <begin position="74"/>
        <end position="91"/>
    </location>
</feature>
<dbReference type="EMBL" id="CP046123">
    <property type="protein sequence ID" value="QGN28938.1"/>
    <property type="molecule type" value="Genomic_DNA"/>
</dbReference>
<protein>
    <submittedName>
        <fullName evidence="2">YitT family protein</fullName>
    </submittedName>
</protein>
<dbReference type="Proteomes" id="UP001253851">
    <property type="component" value="Unassembled WGS sequence"/>
</dbReference>
<evidence type="ECO:0000256" key="1">
    <source>
        <dbReference type="SAM" id="Phobius"/>
    </source>
</evidence>
<feature type="transmembrane region" description="Helical" evidence="1">
    <location>
        <begin position="47"/>
        <end position="67"/>
    </location>
</feature>
<gene>
    <name evidence="5" type="ORF">DW084_11005</name>
    <name evidence="4" type="ORF">GFU50_05265</name>
    <name evidence="2" type="ORF">P7I32_10185</name>
    <name evidence="3" type="ORF">P7I34_01200</name>
</gene>
<reference evidence="4 7" key="2">
    <citation type="submission" date="2019-11" db="EMBL/GenBank/DDBJ databases">
        <title>Detection and genome characteristic of a blood enterococcus casselifavus isolate from Zhengzhou,china.</title>
        <authorList>
            <person name="Wen P."/>
        </authorList>
    </citation>
    <scope>NUCLEOTIDE SEQUENCE [LARGE SCALE GENOMIC DNA]</scope>
    <source>
        <strain evidence="4 7">EC291</strain>
    </source>
</reference>
<evidence type="ECO:0000313" key="4">
    <source>
        <dbReference type="EMBL" id="QGN28938.1"/>
    </source>
</evidence>
<keyword evidence="1" id="KW-1133">Transmembrane helix</keyword>